<keyword evidence="1" id="KW-1133">Transmembrane helix</keyword>
<dbReference type="EMBL" id="CP019070">
    <property type="protein sequence ID" value="APW65750.1"/>
    <property type="molecule type" value="Genomic_DNA"/>
</dbReference>
<feature type="transmembrane region" description="Helical" evidence="1">
    <location>
        <begin position="33"/>
        <end position="54"/>
    </location>
</feature>
<evidence type="ECO:0000313" key="2">
    <source>
        <dbReference type="EMBL" id="APW65750.1"/>
    </source>
</evidence>
<gene>
    <name evidence="2" type="ORF">LPB137_07730</name>
</gene>
<keyword evidence="3" id="KW-1185">Reference proteome</keyword>
<dbReference type="RefSeq" id="WP_076086648.1">
    <property type="nucleotide sequence ID" value="NZ_CP019070.1"/>
</dbReference>
<protein>
    <submittedName>
        <fullName evidence="2">Uncharacterized protein</fullName>
    </submittedName>
</protein>
<evidence type="ECO:0000256" key="1">
    <source>
        <dbReference type="SAM" id="Phobius"/>
    </source>
</evidence>
<name>A0A1P8KMF9_9BACT</name>
<dbReference type="Proteomes" id="UP000186074">
    <property type="component" value="Chromosome"/>
</dbReference>
<accession>A0A1P8KMF9</accession>
<evidence type="ECO:0000313" key="3">
    <source>
        <dbReference type="Proteomes" id="UP000186074"/>
    </source>
</evidence>
<sequence>MKVIPFILFILVWVLLYKYLANKKQKGKILSHIFSLLAAIFILLLSAGIIAGSVTQEQKLQELKEQMIEKMQEKQ</sequence>
<feature type="transmembrane region" description="Helical" evidence="1">
    <location>
        <begin position="6"/>
        <end position="21"/>
    </location>
</feature>
<dbReference type="AlphaFoldDB" id="A0A1P8KMF9"/>
<proteinExistence type="predicted"/>
<keyword evidence="1" id="KW-0472">Membrane</keyword>
<organism evidence="2 3">
    <name type="scientific">Poseidonibacter parvus</name>
    <dbReference type="NCBI Taxonomy" id="1850254"/>
    <lineage>
        <taxon>Bacteria</taxon>
        <taxon>Pseudomonadati</taxon>
        <taxon>Campylobacterota</taxon>
        <taxon>Epsilonproteobacteria</taxon>
        <taxon>Campylobacterales</taxon>
        <taxon>Arcobacteraceae</taxon>
        <taxon>Poseidonibacter</taxon>
    </lineage>
</organism>
<keyword evidence="1" id="KW-0812">Transmembrane</keyword>
<reference evidence="2 3" key="1">
    <citation type="submission" date="2017-01" db="EMBL/GenBank/DDBJ databases">
        <title>Genome sequencing of Arcobacter sp. LPB0137.</title>
        <authorList>
            <person name="Lee G.-W."/>
            <person name="Yi H."/>
        </authorList>
    </citation>
    <scope>NUCLEOTIDE SEQUENCE [LARGE SCALE GENOMIC DNA]</scope>
    <source>
        <strain evidence="2 3">LPB0137</strain>
    </source>
</reference>
<dbReference type="KEGG" id="alp:LPB137_07730"/>